<evidence type="ECO:0000313" key="2">
    <source>
        <dbReference type="EMBL" id="WOB49726.1"/>
    </source>
</evidence>
<sequence length="152" mass="15658">MTFLVGGLVLDARLDCQDAACVCAASVVGTADIGVAEKSLGQMAGESRATAALLSHAAAATCAAGMTRGLSSAVNRAPSAMPGPVLASHPEAAAVAPRPQITDRASQSKTASRSLRWLYAEFRTRARDLLQDARHEVAQDAGEITRGRDDGP</sequence>
<dbReference type="RefSeq" id="WP_316695710.1">
    <property type="nucleotide sequence ID" value="NZ_CP103836.1"/>
</dbReference>
<organism evidence="2 3">
    <name type="scientific">Xanthomonas hydrangeae</name>
    <dbReference type="NCBI Taxonomy" id="2775159"/>
    <lineage>
        <taxon>Bacteria</taxon>
        <taxon>Pseudomonadati</taxon>
        <taxon>Pseudomonadota</taxon>
        <taxon>Gammaproteobacteria</taxon>
        <taxon>Lysobacterales</taxon>
        <taxon>Lysobacteraceae</taxon>
        <taxon>Xanthomonas</taxon>
    </lineage>
</organism>
<dbReference type="AlphaFoldDB" id="A0AAU0BCN3"/>
<evidence type="ECO:0000313" key="3">
    <source>
        <dbReference type="Proteomes" id="UP001302716"/>
    </source>
</evidence>
<proteinExistence type="predicted"/>
<dbReference type="EMBL" id="CP103836">
    <property type="protein sequence ID" value="WOB49726.1"/>
    <property type="molecule type" value="Genomic_DNA"/>
</dbReference>
<name>A0AAU0BCN3_9XANT</name>
<reference evidence="2 3" key="1">
    <citation type="submission" date="2022-08" db="EMBL/GenBank/DDBJ databases">
        <title>Whole genome sequencing-based tracing of a 2022 introduction and outbreak of Xanthomonas hortorum pv. pelargonii.</title>
        <authorList>
            <person name="Iruegas-Bocardo F."/>
            <person name="Weisberg A.K."/>
            <person name="Riutta E.R."/>
            <person name="Kilday K."/>
            <person name="Bonkowski J.C."/>
            <person name="Creswell T."/>
            <person name="Daughtrey M.L."/>
            <person name="Rane K."/>
            <person name="Grunwald N.J."/>
            <person name="Chang J.H."/>
            <person name="Putnam M.L."/>
        </authorList>
    </citation>
    <scope>NUCLEOTIDE SEQUENCE [LARGE SCALE GENOMIC DNA]</scope>
    <source>
        <strain evidence="2 3">22-323</strain>
    </source>
</reference>
<evidence type="ECO:0000256" key="1">
    <source>
        <dbReference type="SAM" id="MobiDB-lite"/>
    </source>
</evidence>
<keyword evidence="3" id="KW-1185">Reference proteome</keyword>
<feature type="region of interest" description="Disordered" evidence="1">
    <location>
        <begin position="81"/>
        <end position="111"/>
    </location>
</feature>
<protein>
    <submittedName>
        <fullName evidence="2">Uncharacterized protein</fullName>
    </submittedName>
</protein>
<accession>A0AAU0BCN3</accession>
<gene>
    <name evidence="2" type="ORF">NYR97_21560</name>
</gene>
<dbReference type="Proteomes" id="UP001302716">
    <property type="component" value="Chromosome"/>
</dbReference>